<keyword evidence="2" id="KW-1185">Reference proteome</keyword>
<dbReference type="InParanoid" id="A0A0C3EC21"/>
<name>A0A0C3EC21_9AGAM</name>
<accession>A0A0C3EC21</accession>
<organism evidence="1 2">
    <name type="scientific">Scleroderma citrinum Foug A</name>
    <dbReference type="NCBI Taxonomy" id="1036808"/>
    <lineage>
        <taxon>Eukaryota</taxon>
        <taxon>Fungi</taxon>
        <taxon>Dikarya</taxon>
        <taxon>Basidiomycota</taxon>
        <taxon>Agaricomycotina</taxon>
        <taxon>Agaricomycetes</taxon>
        <taxon>Agaricomycetidae</taxon>
        <taxon>Boletales</taxon>
        <taxon>Sclerodermatineae</taxon>
        <taxon>Sclerodermataceae</taxon>
        <taxon>Scleroderma</taxon>
    </lineage>
</organism>
<evidence type="ECO:0000313" key="1">
    <source>
        <dbReference type="EMBL" id="KIM65869.1"/>
    </source>
</evidence>
<protein>
    <submittedName>
        <fullName evidence="1">Uncharacterized protein</fullName>
    </submittedName>
</protein>
<evidence type="ECO:0000313" key="2">
    <source>
        <dbReference type="Proteomes" id="UP000053989"/>
    </source>
</evidence>
<reference evidence="2" key="2">
    <citation type="submission" date="2015-01" db="EMBL/GenBank/DDBJ databases">
        <title>Evolutionary Origins and Diversification of the Mycorrhizal Mutualists.</title>
        <authorList>
            <consortium name="DOE Joint Genome Institute"/>
            <consortium name="Mycorrhizal Genomics Consortium"/>
            <person name="Kohler A."/>
            <person name="Kuo A."/>
            <person name="Nagy L.G."/>
            <person name="Floudas D."/>
            <person name="Copeland A."/>
            <person name="Barry K.W."/>
            <person name="Cichocki N."/>
            <person name="Veneault-Fourrey C."/>
            <person name="LaButti K."/>
            <person name="Lindquist E.A."/>
            <person name="Lipzen A."/>
            <person name="Lundell T."/>
            <person name="Morin E."/>
            <person name="Murat C."/>
            <person name="Riley R."/>
            <person name="Ohm R."/>
            <person name="Sun H."/>
            <person name="Tunlid A."/>
            <person name="Henrissat B."/>
            <person name="Grigoriev I.V."/>
            <person name="Hibbett D.S."/>
            <person name="Martin F."/>
        </authorList>
    </citation>
    <scope>NUCLEOTIDE SEQUENCE [LARGE SCALE GENOMIC DNA]</scope>
    <source>
        <strain evidence="2">Foug A</strain>
    </source>
</reference>
<reference evidence="1 2" key="1">
    <citation type="submission" date="2014-04" db="EMBL/GenBank/DDBJ databases">
        <authorList>
            <consortium name="DOE Joint Genome Institute"/>
            <person name="Kuo A."/>
            <person name="Kohler A."/>
            <person name="Nagy L.G."/>
            <person name="Floudas D."/>
            <person name="Copeland A."/>
            <person name="Barry K.W."/>
            <person name="Cichocki N."/>
            <person name="Veneault-Fourrey C."/>
            <person name="LaButti K."/>
            <person name="Lindquist E.A."/>
            <person name="Lipzen A."/>
            <person name="Lundell T."/>
            <person name="Morin E."/>
            <person name="Murat C."/>
            <person name="Sun H."/>
            <person name="Tunlid A."/>
            <person name="Henrissat B."/>
            <person name="Grigoriev I.V."/>
            <person name="Hibbett D.S."/>
            <person name="Martin F."/>
            <person name="Nordberg H.P."/>
            <person name="Cantor M.N."/>
            <person name="Hua S.X."/>
        </authorList>
    </citation>
    <scope>NUCLEOTIDE SEQUENCE [LARGE SCALE GENOMIC DNA]</scope>
    <source>
        <strain evidence="1 2">Foug A</strain>
    </source>
</reference>
<dbReference type="EMBL" id="KN822020">
    <property type="protein sequence ID" value="KIM65869.1"/>
    <property type="molecule type" value="Genomic_DNA"/>
</dbReference>
<dbReference type="AlphaFoldDB" id="A0A0C3EC21"/>
<dbReference type="Proteomes" id="UP000053989">
    <property type="component" value="Unassembled WGS sequence"/>
</dbReference>
<dbReference type="HOGENOM" id="CLU_2759286_0_0_1"/>
<sequence length="70" mass="7199">MGMHIAVNLAGGISSVTVASHESGTWALQVCDRSPGLIGTAALETIVVIGVKDCKIDAPVSLTQWPPQSL</sequence>
<gene>
    <name evidence="1" type="ORF">SCLCIDRAFT_1211881</name>
</gene>
<proteinExistence type="predicted"/>